<name>A0A0E0MVL9_ORYRU</name>
<reference evidence="2" key="2">
    <citation type="submission" date="2015-06" db="UniProtKB">
        <authorList>
            <consortium name="EnsemblPlants"/>
        </authorList>
    </citation>
    <scope>IDENTIFICATION</scope>
</reference>
<dbReference type="Proteomes" id="UP000008022">
    <property type="component" value="Unassembled WGS sequence"/>
</dbReference>
<evidence type="ECO:0000313" key="3">
    <source>
        <dbReference type="Proteomes" id="UP000008022"/>
    </source>
</evidence>
<organism evidence="2 3">
    <name type="scientific">Oryza rufipogon</name>
    <name type="common">Brownbeard rice</name>
    <name type="synonym">Asian wild rice</name>
    <dbReference type="NCBI Taxonomy" id="4529"/>
    <lineage>
        <taxon>Eukaryota</taxon>
        <taxon>Viridiplantae</taxon>
        <taxon>Streptophyta</taxon>
        <taxon>Embryophyta</taxon>
        <taxon>Tracheophyta</taxon>
        <taxon>Spermatophyta</taxon>
        <taxon>Magnoliopsida</taxon>
        <taxon>Liliopsida</taxon>
        <taxon>Poales</taxon>
        <taxon>Poaceae</taxon>
        <taxon>BOP clade</taxon>
        <taxon>Oryzoideae</taxon>
        <taxon>Oryzeae</taxon>
        <taxon>Oryzinae</taxon>
        <taxon>Oryza</taxon>
    </lineage>
</organism>
<feature type="compositionally biased region" description="Gly residues" evidence="1">
    <location>
        <begin position="1"/>
        <end position="10"/>
    </location>
</feature>
<dbReference type="EnsemblPlants" id="ORUFI01G15070.1">
    <property type="protein sequence ID" value="ORUFI01G15070.1"/>
    <property type="gene ID" value="ORUFI01G15070"/>
</dbReference>
<proteinExistence type="predicted"/>
<dbReference type="AlphaFoldDB" id="A0A0E0MVL9"/>
<sequence length="258" mass="27301">MVMNGVGGKQTGSRRRKTAGLRGGRRRVWRMVFAAGSTALYIVVDQLDATSSTTGTWYGVAIPAAEEDDRLLTTLQLSLTSPWLPVSTSMLPILTMAATNFSFHSVSFAAKLLADAPSVAFTRSWLSEKKSPSVAGVLTSIAVVAVADAFDGHSALSSAAYPGLSPLGVISQQADERREIIRSRSVREEIVSCTAQEETEHPGGVSMSISLLTLEGDICMYGGNKMSCRCYPASGSEARSSAFASTTTDHRSPATGIN</sequence>
<feature type="region of interest" description="Disordered" evidence="1">
    <location>
        <begin position="1"/>
        <end position="22"/>
    </location>
</feature>
<evidence type="ECO:0000313" key="2">
    <source>
        <dbReference type="EnsemblPlants" id="ORUFI01G15070.1"/>
    </source>
</evidence>
<feature type="compositionally biased region" description="Basic residues" evidence="1">
    <location>
        <begin position="12"/>
        <end position="22"/>
    </location>
</feature>
<reference evidence="3" key="1">
    <citation type="submission" date="2013-06" db="EMBL/GenBank/DDBJ databases">
        <authorList>
            <person name="Zhao Q."/>
        </authorList>
    </citation>
    <scope>NUCLEOTIDE SEQUENCE</scope>
    <source>
        <strain evidence="3">cv. W1943</strain>
    </source>
</reference>
<dbReference type="Gramene" id="ORUFI01G15070.1">
    <property type="protein sequence ID" value="ORUFI01G15070.1"/>
    <property type="gene ID" value="ORUFI01G15070"/>
</dbReference>
<keyword evidence="3" id="KW-1185">Reference proteome</keyword>
<accession>A0A0E0MVL9</accession>
<evidence type="ECO:0000256" key="1">
    <source>
        <dbReference type="SAM" id="MobiDB-lite"/>
    </source>
</evidence>
<dbReference type="HOGENOM" id="CLU_1079217_0_0_1"/>
<protein>
    <submittedName>
        <fullName evidence="2">Uncharacterized protein</fullName>
    </submittedName>
</protein>